<dbReference type="GO" id="GO:0008623">
    <property type="term" value="C:CHRAC"/>
    <property type="evidence" value="ECO:0007669"/>
    <property type="project" value="TreeGrafter"/>
</dbReference>
<comment type="subcellular location">
    <subcellularLocation>
        <location evidence="1">Nucleus</location>
    </subcellularLocation>
</comment>
<dbReference type="Proteomes" id="UP000298061">
    <property type="component" value="Unassembled WGS sequence"/>
</dbReference>
<organism evidence="5 6">
    <name type="scientific">Hericium alpestre</name>
    <dbReference type="NCBI Taxonomy" id="135208"/>
    <lineage>
        <taxon>Eukaryota</taxon>
        <taxon>Fungi</taxon>
        <taxon>Dikarya</taxon>
        <taxon>Basidiomycota</taxon>
        <taxon>Agaricomycotina</taxon>
        <taxon>Agaricomycetes</taxon>
        <taxon>Russulales</taxon>
        <taxon>Hericiaceae</taxon>
        <taxon>Hericium</taxon>
    </lineage>
</organism>
<gene>
    <name evidence="5" type="ORF">EWM64_g7721</name>
</gene>
<dbReference type="GO" id="GO:0046982">
    <property type="term" value="F:protein heterodimerization activity"/>
    <property type="evidence" value="ECO:0007669"/>
    <property type="project" value="InterPro"/>
</dbReference>
<evidence type="ECO:0000313" key="6">
    <source>
        <dbReference type="Proteomes" id="UP000298061"/>
    </source>
</evidence>
<dbReference type="SUPFAM" id="SSF47113">
    <property type="entry name" value="Histone-fold"/>
    <property type="match status" value="1"/>
</dbReference>
<dbReference type="CDD" id="cd23645">
    <property type="entry name" value="HFD_Dpb3-like"/>
    <property type="match status" value="1"/>
</dbReference>
<dbReference type="PANTHER" id="PTHR10252:SF54">
    <property type="entry name" value="CHROMATIN ACCESSIBILITY COMPLEX PROTEIN 1"/>
    <property type="match status" value="1"/>
</dbReference>
<reference evidence="5 6" key="1">
    <citation type="submission" date="2019-02" db="EMBL/GenBank/DDBJ databases">
        <title>Genome sequencing of the rare red list fungi Hericium alpestre (H. flagellum).</title>
        <authorList>
            <person name="Buettner E."/>
            <person name="Kellner H."/>
        </authorList>
    </citation>
    <scope>NUCLEOTIDE SEQUENCE [LARGE SCALE GENOMIC DNA]</scope>
    <source>
        <strain evidence="5 6">DSM 108284</strain>
    </source>
</reference>
<evidence type="ECO:0000313" key="5">
    <source>
        <dbReference type="EMBL" id="TFY76292.1"/>
    </source>
</evidence>
<dbReference type="STRING" id="135208.A0A4Y9ZNB8"/>
<dbReference type="GO" id="GO:0006261">
    <property type="term" value="P:DNA-templated DNA replication"/>
    <property type="evidence" value="ECO:0007669"/>
    <property type="project" value="TreeGrafter"/>
</dbReference>
<dbReference type="PANTHER" id="PTHR10252">
    <property type="entry name" value="HISTONE-LIKE TRANSCRIPTION FACTOR CCAAT-RELATED"/>
    <property type="match status" value="1"/>
</dbReference>
<evidence type="ECO:0000256" key="3">
    <source>
        <dbReference type="SAM" id="MobiDB-lite"/>
    </source>
</evidence>
<evidence type="ECO:0000256" key="1">
    <source>
        <dbReference type="ARBA" id="ARBA00004123"/>
    </source>
</evidence>
<feature type="domain" description="Transcription factor CBF/NF-Y/archaeal histone" evidence="4">
    <location>
        <begin position="69"/>
        <end position="131"/>
    </location>
</feature>
<evidence type="ECO:0000256" key="2">
    <source>
        <dbReference type="ARBA" id="ARBA00023242"/>
    </source>
</evidence>
<feature type="region of interest" description="Disordered" evidence="3">
    <location>
        <begin position="144"/>
        <end position="203"/>
    </location>
</feature>
<dbReference type="InterPro" id="IPR050568">
    <property type="entry name" value="Transcr_DNA_Rep_Reg"/>
</dbReference>
<proteinExistence type="predicted"/>
<dbReference type="Gene3D" id="1.10.20.10">
    <property type="entry name" value="Histone, subunit A"/>
    <property type="match status" value="1"/>
</dbReference>
<comment type="caution">
    <text evidence="5">The sequence shown here is derived from an EMBL/GenBank/DDBJ whole genome shotgun (WGS) entry which is preliminary data.</text>
</comment>
<dbReference type="EMBL" id="SFCI01001252">
    <property type="protein sequence ID" value="TFY76292.1"/>
    <property type="molecule type" value="Genomic_DNA"/>
</dbReference>
<dbReference type="InterPro" id="IPR009072">
    <property type="entry name" value="Histone-fold"/>
</dbReference>
<sequence length="203" mass="22012">MSDEENPPTSPTRGADIAMTEPEAQESEETGKGDGQGDGKGAKKAKKRKDPNAVKKIMPSVRKKGSSLIPRARVLKVLEADEELPIVAKDVIFLISVATEEFIMRLAEASQRIAAGEKRATVQQKDIALVVRKTDEFLFLEEIIDMPDPSEAPPKQKKKKKSDEDQDHADETPGAEGAVVVAEHNDGTMSGGPAEQESSDYES</sequence>
<evidence type="ECO:0000259" key="4">
    <source>
        <dbReference type="Pfam" id="PF00808"/>
    </source>
</evidence>
<dbReference type="Pfam" id="PF00808">
    <property type="entry name" value="CBFD_NFYB_HMF"/>
    <property type="match status" value="1"/>
</dbReference>
<accession>A0A4Y9ZNB8</accession>
<keyword evidence="2" id="KW-0539">Nucleus</keyword>
<protein>
    <recommendedName>
        <fullName evidence="4">Transcription factor CBF/NF-Y/archaeal histone domain-containing protein</fullName>
    </recommendedName>
</protein>
<dbReference type="AlphaFoldDB" id="A0A4Y9ZNB8"/>
<name>A0A4Y9ZNB8_9AGAM</name>
<feature type="compositionally biased region" description="Basic and acidic residues" evidence="3">
    <location>
        <begin position="29"/>
        <end position="41"/>
    </location>
</feature>
<keyword evidence="6" id="KW-1185">Reference proteome</keyword>
<feature type="region of interest" description="Disordered" evidence="3">
    <location>
        <begin position="1"/>
        <end position="55"/>
    </location>
</feature>
<dbReference type="InterPro" id="IPR003958">
    <property type="entry name" value="CBFA_NFYB_domain"/>
</dbReference>
<dbReference type="OrthoDB" id="636685at2759"/>